<protein>
    <submittedName>
        <fullName evidence="1">Uncharacterized protein</fullName>
    </submittedName>
</protein>
<accession>A0A377HP04</accession>
<evidence type="ECO:0000313" key="1">
    <source>
        <dbReference type="EMBL" id="STO57445.1"/>
    </source>
</evidence>
<dbReference type="AlphaFoldDB" id="A0A377HP04"/>
<organism evidence="1 2">
    <name type="scientific">Grimontia hollisae</name>
    <name type="common">Vibrio hollisae</name>
    <dbReference type="NCBI Taxonomy" id="673"/>
    <lineage>
        <taxon>Bacteria</taxon>
        <taxon>Pseudomonadati</taxon>
        <taxon>Pseudomonadota</taxon>
        <taxon>Gammaproteobacteria</taxon>
        <taxon>Vibrionales</taxon>
        <taxon>Vibrionaceae</taxon>
        <taxon>Grimontia</taxon>
    </lineage>
</organism>
<dbReference type="RefSeq" id="WP_147292693.1">
    <property type="nucleotide sequence ID" value="NZ_UGHD01000002.1"/>
</dbReference>
<dbReference type="Proteomes" id="UP000254512">
    <property type="component" value="Unassembled WGS sequence"/>
</dbReference>
<reference evidence="1 2" key="1">
    <citation type="submission" date="2018-06" db="EMBL/GenBank/DDBJ databases">
        <authorList>
            <consortium name="Pathogen Informatics"/>
            <person name="Doyle S."/>
        </authorList>
    </citation>
    <scope>NUCLEOTIDE SEQUENCE [LARGE SCALE GENOMIC DNA]</scope>
    <source>
        <strain evidence="1 2">NCTC11645</strain>
    </source>
</reference>
<dbReference type="EMBL" id="UGHD01000002">
    <property type="protein sequence ID" value="STO57445.1"/>
    <property type="molecule type" value="Genomic_DNA"/>
</dbReference>
<sequence>MRKRKYTPIYHQPCPDMAGCTDFDPAKTERSMQWVQELKARLSAKIAEDAAKAQEAARARRFARMRGAA</sequence>
<evidence type="ECO:0000313" key="2">
    <source>
        <dbReference type="Proteomes" id="UP000254512"/>
    </source>
</evidence>
<proteinExistence type="predicted"/>
<name>A0A377HP04_GRIHO</name>
<gene>
    <name evidence="1" type="ORF">NCTC11645_01837</name>
</gene>